<name>A0A267GZC0_9PLAT</name>
<proteinExistence type="inferred from homology"/>
<dbReference type="GO" id="GO:0005524">
    <property type="term" value="F:ATP binding"/>
    <property type="evidence" value="ECO:0007669"/>
    <property type="project" value="UniProtKB-KW"/>
</dbReference>
<feature type="region of interest" description="Disordered" evidence="7">
    <location>
        <begin position="74"/>
        <end position="176"/>
    </location>
</feature>
<dbReference type="EMBL" id="NIVC01000106">
    <property type="protein sequence ID" value="PAA90642.1"/>
    <property type="molecule type" value="Genomic_DNA"/>
</dbReference>
<keyword evidence="5" id="KW-0067">ATP-binding</keyword>
<dbReference type="FunFam" id="3.30.470.20:FF:000009">
    <property type="entry name" value="tubulin polyglutamylase TTLL5 isoform X1"/>
    <property type="match status" value="1"/>
</dbReference>
<keyword evidence="6" id="KW-0175">Coiled coil</keyword>
<feature type="coiled-coil region" evidence="6">
    <location>
        <begin position="538"/>
        <end position="565"/>
    </location>
</feature>
<feature type="region of interest" description="Disordered" evidence="7">
    <location>
        <begin position="1"/>
        <end position="41"/>
    </location>
</feature>
<dbReference type="PANTHER" id="PTHR12241">
    <property type="entry name" value="TUBULIN POLYGLUTAMYLASE"/>
    <property type="match status" value="1"/>
</dbReference>
<comment type="caution">
    <text evidence="8">The sequence shown here is derived from an EMBL/GenBank/DDBJ whole genome shotgun (WGS) entry which is preliminary data.</text>
</comment>
<dbReference type="GO" id="GO:0015631">
    <property type="term" value="F:tubulin binding"/>
    <property type="evidence" value="ECO:0007669"/>
    <property type="project" value="TreeGrafter"/>
</dbReference>
<dbReference type="GO" id="GO:0000226">
    <property type="term" value="P:microtubule cytoskeleton organization"/>
    <property type="evidence" value="ECO:0007669"/>
    <property type="project" value="TreeGrafter"/>
</dbReference>
<evidence type="ECO:0000256" key="7">
    <source>
        <dbReference type="SAM" id="MobiDB-lite"/>
    </source>
</evidence>
<dbReference type="SUPFAM" id="SSF56059">
    <property type="entry name" value="Glutathione synthetase ATP-binding domain-like"/>
    <property type="match status" value="1"/>
</dbReference>
<gene>
    <name evidence="8" type="ORF">BOX15_Mlig006193g1</name>
</gene>
<keyword evidence="4" id="KW-0547">Nucleotide-binding</keyword>
<dbReference type="GO" id="GO:0070740">
    <property type="term" value="F:tubulin-glutamic acid ligase activity"/>
    <property type="evidence" value="ECO:0007669"/>
    <property type="project" value="TreeGrafter"/>
</dbReference>
<dbReference type="PANTHER" id="PTHR12241:SF161">
    <property type="entry name" value="TUBULIN POLYGLUTAMYLASE TTLL6"/>
    <property type="match status" value="1"/>
</dbReference>
<evidence type="ECO:0000256" key="2">
    <source>
        <dbReference type="ARBA" id="ARBA00022598"/>
    </source>
</evidence>
<feature type="compositionally biased region" description="Acidic residues" evidence="7">
    <location>
        <begin position="75"/>
        <end position="101"/>
    </location>
</feature>
<dbReference type="Proteomes" id="UP000215902">
    <property type="component" value="Unassembled WGS sequence"/>
</dbReference>
<keyword evidence="3" id="KW-0493">Microtubule</keyword>
<feature type="region of interest" description="Disordered" evidence="7">
    <location>
        <begin position="838"/>
        <end position="871"/>
    </location>
</feature>
<evidence type="ECO:0000256" key="3">
    <source>
        <dbReference type="ARBA" id="ARBA00022701"/>
    </source>
</evidence>
<protein>
    <recommendedName>
        <fullName evidence="10">Tubulin--tyrosine ligase-like protein 9</fullName>
    </recommendedName>
</protein>
<dbReference type="GO" id="GO:0036064">
    <property type="term" value="C:ciliary basal body"/>
    <property type="evidence" value="ECO:0007669"/>
    <property type="project" value="TreeGrafter"/>
</dbReference>
<reference evidence="8 9" key="1">
    <citation type="submission" date="2017-06" db="EMBL/GenBank/DDBJ databases">
        <title>A platform for efficient transgenesis in Macrostomum lignano, a flatworm model organism for stem cell research.</title>
        <authorList>
            <person name="Berezikov E."/>
        </authorList>
    </citation>
    <scope>NUCLEOTIDE SEQUENCE [LARGE SCALE GENOMIC DNA]</scope>
    <source>
        <strain evidence="8">DV1</strain>
        <tissue evidence="8">Whole organism</tissue>
    </source>
</reference>
<feature type="compositionally biased region" description="Acidic residues" evidence="7">
    <location>
        <begin position="29"/>
        <end position="41"/>
    </location>
</feature>
<dbReference type="Pfam" id="PF03133">
    <property type="entry name" value="TTL"/>
    <property type="match status" value="1"/>
</dbReference>
<comment type="similarity">
    <text evidence="1">Belongs to the tubulin--tyrosine ligase family.</text>
</comment>
<evidence type="ECO:0000256" key="5">
    <source>
        <dbReference type="ARBA" id="ARBA00022840"/>
    </source>
</evidence>
<dbReference type="AlphaFoldDB" id="A0A267GZC0"/>
<evidence type="ECO:0000256" key="4">
    <source>
        <dbReference type="ARBA" id="ARBA00022741"/>
    </source>
</evidence>
<keyword evidence="2" id="KW-0436">Ligase</keyword>
<feature type="compositionally biased region" description="Polar residues" evidence="7">
    <location>
        <begin position="159"/>
        <end position="171"/>
    </location>
</feature>
<organism evidence="8 9">
    <name type="scientific">Macrostomum lignano</name>
    <dbReference type="NCBI Taxonomy" id="282301"/>
    <lineage>
        <taxon>Eukaryota</taxon>
        <taxon>Metazoa</taxon>
        <taxon>Spiralia</taxon>
        <taxon>Lophotrochozoa</taxon>
        <taxon>Platyhelminthes</taxon>
        <taxon>Rhabditophora</taxon>
        <taxon>Macrostomorpha</taxon>
        <taxon>Macrostomida</taxon>
        <taxon>Macrostomidae</taxon>
        <taxon>Macrostomum</taxon>
    </lineage>
</organism>
<keyword evidence="9" id="KW-1185">Reference proteome</keyword>
<dbReference type="InterPro" id="IPR004344">
    <property type="entry name" value="TTL/TTLL_fam"/>
</dbReference>
<evidence type="ECO:0008006" key="10">
    <source>
        <dbReference type="Google" id="ProtNLM"/>
    </source>
</evidence>
<feature type="compositionally biased region" description="Gly residues" evidence="7">
    <location>
        <begin position="627"/>
        <end position="639"/>
    </location>
</feature>
<evidence type="ECO:0000313" key="9">
    <source>
        <dbReference type="Proteomes" id="UP000215902"/>
    </source>
</evidence>
<dbReference type="PROSITE" id="PS51221">
    <property type="entry name" value="TTL"/>
    <property type="match status" value="1"/>
</dbReference>
<feature type="compositionally biased region" description="Low complexity" evidence="7">
    <location>
        <begin position="667"/>
        <end position="687"/>
    </location>
</feature>
<sequence>MTSLRQTAIGIERKLDENDNALSASSSSNDEDFDEDFEENADSELVAAEATELTLEDDPTCDLLVSQGFLRGVYDYDEGDDNEEEEEEELGDDYGEEDGDEAAGSFRLVRQAKPSVSQRAEERGAELRPAISTLPELPPATGGATDSASRSLGVPVSMATPNQTSSQNQQPLVRKKKKKKKSYEICLTNCKYEVVQKAAQKFGLKEVEEDDEWNVLWTDTYVSMDRACSMKKYQKINHFPGMSEICRKDCLGRNLARMRKLFPKEYNFAPRTWVLPADYGDFQAYARANKKHRTYIVKPDAGCQGKGIWFTRNPKDIKPGDNQVCQLYVSKPLLIDGYKFDLRIYVLVTSCDPLKIFVFKEGLARFTTVKYKDPTAGNLENVFMHLTNYAVQKNRKDFVRNDEEGGTKRRISTINRWLVQNNYDAAKLWSDIDDVIIKTIISAHSVLRHNYRSCFPNHVKGSACFEILGFDILLDRKLRPIVLEVNHSPSFTTDSRLDKEIKEALIWDTLHLINIGAVDKKKAIEDEKRKVRERLFQRSNKKEAREELEREAARFAEAQERYENDHLGNYRRIYPLSTPAATDRYERFFTQAASLYQETAATKARADCARQQREEIEKKLQLLKGPQRGGGGGGGGGSGMRQLPVRPESPDSDAAMQTQRRQRQRQRQGLSNSRQQQRRSQQQQQRQRMSRRTGASPSGPEPVLDTSQPVPIVDEEEIQRLSGLLQRDSLVRGMGVVELVYRMLHCTAGTMALIPTSYPVTLPGNGIHGNGPNATNNQTTRSSYNDELSASKFGAGMVTTGNFQHSQRSGSNQSLRQSQFGGYPAVLASNATVPPLLPASQRPSYLQQQQQQQHAPELPIPLSAGRARVGPPRLGQYGHRQLHSRAVPAALPTTAQQQLVQQQQQSQLFPQVSLSAANIQPTATQAAGFAGLSIISGAAPAATAATAAARRQKVVGGRSNEAAPTEGGLLMR</sequence>
<accession>A0A267GZC0</accession>
<evidence type="ECO:0000256" key="6">
    <source>
        <dbReference type="SAM" id="Coils"/>
    </source>
</evidence>
<evidence type="ECO:0000256" key="1">
    <source>
        <dbReference type="ARBA" id="ARBA00006820"/>
    </source>
</evidence>
<dbReference type="OrthoDB" id="202825at2759"/>
<evidence type="ECO:0000313" key="8">
    <source>
        <dbReference type="EMBL" id="PAA90642.1"/>
    </source>
</evidence>
<feature type="region of interest" description="Disordered" evidence="7">
    <location>
        <begin position="619"/>
        <end position="711"/>
    </location>
</feature>
<dbReference type="GO" id="GO:0005874">
    <property type="term" value="C:microtubule"/>
    <property type="evidence" value="ECO:0007669"/>
    <property type="project" value="UniProtKB-KW"/>
</dbReference>
<dbReference type="Gene3D" id="3.30.470.20">
    <property type="entry name" value="ATP-grasp fold, B domain"/>
    <property type="match status" value="1"/>
</dbReference>